<dbReference type="KEGG" id="alka:J0B03_05490"/>
<dbReference type="CDD" id="cd06170">
    <property type="entry name" value="LuxR_C_like"/>
    <property type="match status" value="1"/>
</dbReference>
<dbReference type="PANTHER" id="PTHR44688">
    <property type="entry name" value="DNA-BINDING TRANSCRIPTIONAL ACTIVATOR DEVR_DOSR"/>
    <property type="match status" value="1"/>
</dbReference>
<gene>
    <name evidence="5" type="ORF">J0B03_05490</name>
</gene>
<dbReference type="PRINTS" id="PR00038">
    <property type="entry name" value="HTHLUXR"/>
</dbReference>
<proteinExistence type="predicted"/>
<keyword evidence="1" id="KW-0805">Transcription regulation</keyword>
<dbReference type="InterPro" id="IPR000792">
    <property type="entry name" value="Tscrpt_reg_LuxR_C"/>
</dbReference>
<dbReference type="SMART" id="SM00421">
    <property type="entry name" value="HTH_LUXR"/>
    <property type="match status" value="1"/>
</dbReference>
<organism evidence="5 6">
    <name type="scientific">Alkalibacter rhizosphaerae</name>
    <dbReference type="NCBI Taxonomy" id="2815577"/>
    <lineage>
        <taxon>Bacteria</taxon>
        <taxon>Bacillati</taxon>
        <taxon>Bacillota</taxon>
        <taxon>Clostridia</taxon>
        <taxon>Eubacteriales</taxon>
        <taxon>Eubacteriaceae</taxon>
        <taxon>Alkalibacter</taxon>
    </lineage>
</organism>
<keyword evidence="3" id="KW-0804">Transcription</keyword>
<dbReference type="GO" id="GO:0003677">
    <property type="term" value="F:DNA binding"/>
    <property type="evidence" value="ECO:0007669"/>
    <property type="project" value="UniProtKB-KW"/>
</dbReference>
<evidence type="ECO:0000313" key="5">
    <source>
        <dbReference type="EMBL" id="QSX09517.1"/>
    </source>
</evidence>
<accession>A0A975AII7</accession>
<evidence type="ECO:0000256" key="2">
    <source>
        <dbReference type="ARBA" id="ARBA00023125"/>
    </source>
</evidence>
<evidence type="ECO:0000256" key="3">
    <source>
        <dbReference type="ARBA" id="ARBA00023163"/>
    </source>
</evidence>
<dbReference type="RefSeq" id="WP_207300848.1">
    <property type="nucleotide sequence ID" value="NZ_CP071444.1"/>
</dbReference>
<protein>
    <recommendedName>
        <fullName evidence="4">HTH luxR-type domain-containing protein</fullName>
    </recommendedName>
</protein>
<dbReference type="AlphaFoldDB" id="A0A975AII7"/>
<evidence type="ECO:0000259" key="4">
    <source>
        <dbReference type="PROSITE" id="PS50043"/>
    </source>
</evidence>
<sequence length="247" mass="28505">MAPSANIPWQEIYDVTLACGNVHERKAFSVEVLSQLKKLCDFDESLVYFLDGNGKICNQYLMNIDKHWSTMYLEYFSKVEGSFKIKNVRENSTKPMMNIRAWNEESSSDFISNYIRPRNLQYSLGFVLFDINGRPRTIFALDRKKDENFSEKEVEILNLIIPLLNNLHKNFFSQKTVSPGAEHISWETANLTPREIEVVNLLCKGVSPASISETLHISQSTTNKHIAHIYEKMHVSTRQELIVRLLG</sequence>
<dbReference type="SUPFAM" id="SSF46894">
    <property type="entry name" value="C-terminal effector domain of the bipartite response regulators"/>
    <property type="match status" value="1"/>
</dbReference>
<keyword evidence="2" id="KW-0238">DNA-binding</keyword>
<dbReference type="PROSITE" id="PS50043">
    <property type="entry name" value="HTH_LUXR_2"/>
    <property type="match status" value="1"/>
</dbReference>
<evidence type="ECO:0000256" key="1">
    <source>
        <dbReference type="ARBA" id="ARBA00023015"/>
    </source>
</evidence>
<dbReference type="Gene3D" id="1.10.10.10">
    <property type="entry name" value="Winged helix-like DNA-binding domain superfamily/Winged helix DNA-binding domain"/>
    <property type="match status" value="1"/>
</dbReference>
<dbReference type="InterPro" id="IPR036388">
    <property type="entry name" value="WH-like_DNA-bd_sf"/>
</dbReference>
<dbReference type="GO" id="GO:0006355">
    <property type="term" value="P:regulation of DNA-templated transcription"/>
    <property type="evidence" value="ECO:0007669"/>
    <property type="project" value="InterPro"/>
</dbReference>
<keyword evidence="6" id="KW-1185">Reference proteome</keyword>
<dbReference type="InterPro" id="IPR016032">
    <property type="entry name" value="Sig_transdc_resp-reg_C-effctor"/>
</dbReference>
<reference evidence="5" key="1">
    <citation type="submission" date="2021-03" db="EMBL/GenBank/DDBJ databases">
        <title>Alkalibacter marinus sp. nov., isolated from tidal flat sediment.</title>
        <authorList>
            <person name="Namirimu T."/>
            <person name="Yang J.-A."/>
            <person name="Yang S.-H."/>
            <person name="Kim Y.-J."/>
            <person name="Kwon K.K."/>
        </authorList>
    </citation>
    <scope>NUCLEOTIDE SEQUENCE</scope>
    <source>
        <strain evidence="5">ES005</strain>
    </source>
</reference>
<feature type="domain" description="HTH luxR-type" evidence="4">
    <location>
        <begin position="184"/>
        <end position="247"/>
    </location>
</feature>
<evidence type="ECO:0000313" key="6">
    <source>
        <dbReference type="Proteomes" id="UP000663499"/>
    </source>
</evidence>
<dbReference type="EMBL" id="CP071444">
    <property type="protein sequence ID" value="QSX09517.1"/>
    <property type="molecule type" value="Genomic_DNA"/>
</dbReference>
<name>A0A975AII7_9FIRM</name>
<dbReference type="Proteomes" id="UP000663499">
    <property type="component" value="Chromosome"/>
</dbReference>
<dbReference type="Pfam" id="PF00196">
    <property type="entry name" value="GerE"/>
    <property type="match status" value="1"/>
</dbReference>
<dbReference type="PANTHER" id="PTHR44688:SF16">
    <property type="entry name" value="DNA-BINDING TRANSCRIPTIONAL ACTIVATOR DEVR_DOSR"/>
    <property type="match status" value="1"/>
</dbReference>